<dbReference type="Proteomes" id="UP000034521">
    <property type="component" value="Unassembled WGS sequence"/>
</dbReference>
<accession>A0A0G1IM63</accession>
<proteinExistence type="predicted"/>
<evidence type="ECO:0000313" key="2">
    <source>
        <dbReference type="Proteomes" id="UP000034521"/>
    </source>
</evidence>
<organism evidence="1 2">
    <name type="scientific">Candidatus Gottesmanbacteria bacterium GW2011_GWA1_44_24b</name>
    <dbReference type="NCBI Taxonomy" id="1618437"/>
    <lineage>
        <taxon>Bacteria</taxon>
        <taxon>Candidatus Gottesmaniibacteriota</taxon>
    </lineage>
</organism>
<gene>
    <name evidence="1" type="ORF">UW52_C0025G0008</name>
</gene>
<dbReference type="EMBL" id="LCIQ01000025">
    <property type="protein sequence ID" value="KKT60511.1"/>
    <property type="molecule type" value="Genomic_DNA"/>
</dbReference>
<evidence type="ECO:0000313" key="1">
    <source>
        <dbReference type="EMBL" id="KKT60511.1"/>
    </source>
</evidence>
<protein>
    <submittedName>
        <fullName evidence="1">Uncharacterized protein</fullName>
    </submittedName>
</protein>
<name>A0A0G1IM63_9BACT</name>
<comment type="caution">
    <text evidence="1">The sequence shown here is derived from an EMBL/GenBank/DDBJ whole genome shotgun (WGS) entry which is preliminary data.</text>
</comment>
<sequence length="68" mass="7559">MHANFVTTLFESITVHVPDKEPFTRTLDRGLLWARGGNMIDIYIGIGGEEKIPAYVEAPAGRQNSKVE</sequence>
<dbReference type="AlphaFoldDB" id="A0A0G1IM63"/>
<reference evidence="1 2" key="1">
    <citation type="journal article" date="2015" name="Nature">
        <title>rRNA introns, odd ribosomes, and small enigmatic genomes across a large radiation of phyla.</title>
        <authorList>
            <person name="Brown C.T."/>
            <person name="Hug L.A."/>
            <person name="Thomas B.C."/>
            <person name="Sharon I."/>
            <person name="Castelle C.J."/>
            <person name="Singh A."/>
            <person name="Wilkins M.J."/>
            <person name="Williams K.H."/>
            <person name="Banfield J.F."/>
        </authorList>
    </citation>
    <scope>NUCLEOTIDE SEQUENCE [LARGE SCALE GENOMIC DNA]</scope>
</reference>